<name>A0ABU7BKJ2_9TELE</name>
<dbReference type="EMBL" id="JAHUTI010056103">
    <property type="protein sequence ID" value="MED6250259.1"/>
    <property type="molecule type" value="Genomic_DNA"/>
</dbReference>
<keyword evidence="2" id="KW-1185">Reference proteome</keyword>
<reference evidence="1 2" key="1">
    <citation type="submission" date="2021-07" db="EMBL/GenBank/DDBJ databases">
        <authorList>
            <person name="Palmer J.M."/>
        </authorList>
    </citation>
    <scope>NUCLEOTIDE SEQUENCE [LARGE SCALE GENOMIC DNA]</scope>
    <source>
        <strain evidence="1 2">AT_MEX2019</strain>
        <tissue evidence="1">Muscle</tissue>
    </source>
</reference>
<protein>
    <submittedName>
        <fullName evidence="1">Uncharacterized protein</fullName>
    </submittedName>
</protein>
<evidence type="ECO:0000313" key="2">
    <source>
        <dbReference type="Proteomes" id="UP001345963"/>
    </source>
</evidence>
<dbReference type="Proteomes" id="UP001345963">
    <property type="component" value="Unassembled WGS sequence"/>
</dbReference>
<accession>A0ABU7BKJ2</accession>
<proteinExistence type="predicted"/>
<gene>
    <name evidence="1" type="ORF">ATANTOWER_027962</name>
</gene>
<comment type="caution">
    <text evidence="1">The sequence shown here is derived from an EMBL/GenBank/DDBJ whole genome shotgun (WGS) entry which is preliminary data.</text>
</comment>
<sequence>MGWCLHFFDIPIFGNNMVPKILAETGEELGDQGALICSLQCTSHPAYHSRRCSCGDYGLFDLGCGAMVKGNKIYGIAGSRGVNFVSSLSATLDHQGLVVWG</sequence>
<organism evidence="1 2">
    <name type="scientific">Ataeniobius toweri</name>
    <dbReference type="NCBI Taxonomy" id="208326"/>
    <lineage>
        <taxon>Eukaryota</taxon>
        <taxon>Metazoa</taxon>
        <taxon>Chordata</taxon>
        <taxon>Craniata</taxon>
        <taxon>Vertebrata</taxon>
        <taxon>Euteleostomi</taxon>
        <taxon>Actinopterygii</taxon>
        <taxon>Neopterygii</taxon>
        <taxon>Teleostei</taxon>
        <taxon>Neoteleostei</taxon>
        <taxon>Acanthomorphata</taxon>
        <taxon>Ovalentaria</taxon>
        <taxon>Atherinomorphae</taxon>
        <taxon>Cyprinodontiformes</taxon>
        <taxon>Goodeidae</taxon>
        <taxon>Ataeniobius</taxon>
    </lineage>
</organism>
<evidence type="ECO:0000313" key="1">
    <source>
        <dbReference type="EMBL" id="MED6250259.1"/>
    </source>
</evidence>